<evidence type="ECO:0000313" key="2">
    <source>
        <dbReference type="EMBL" id="ETO17704.1"/>
    </source>
</evidence>
<dbReference type="EMBL" id="ASPP01016157">
    <property type="protein sequence ID" value="ETO17704.1"/>
    <property type="molecule type" value="Genomic_DNA"/>
</dbReference>
<reference evidence="2 3" key="1">
    <citation type="journal article" date="2013" name="Curr. Biol.">
        <title>The Genome of the Foraminiferan Reticulomyxa filosa.</title>
        <authorList>
            <person name="Glockner G."/>
            <person name="Hulsmann N."/>
            <person name="Schleicher M."/>
            <person name="Noegel A.A."/>
            <person name="Eichinger L."/>
            <person name="Gallinger C."/>
            <person name="Pawlowski J."/>
            <person name="Sierra R."/>
            <person name="Euteneuer U."/>
            <person name="Pillet L."/>
            <person name="Moustafa A."/>
            <person name="Platzer M."/>
            <person name="Groth M."/>
            <person name="Szafranski K."/>
            <person name="Schliwa M."/>
        </authorList>
    </citation>
    <scope>NUCLEOTIDE SEQUENCE [LARGE SCALE GENOMIC DNA]</scope>
</reference>
<evidence type="ECO:0000313" key="3">
    <source>
        <dbReference type="Proteomes" id="UP000023152"/>
    </source>
</evidence>
<comment type="caution">
    <text evidence="2">The sequence shown here is derived from an EMBL/GenBank/DDBJ whole genome shotgun (WGS) entry which is preliminary data.</text>
</comment>
<keyword evidence="1" id="KW-1133">Transmembrane helix</keyword>
<keyword evidence="1" id="KW-0812">Transmembrane</keyword>
<accession>X6MV32</accession>
<dbReference type="AlphaFoldDB" id="X6MV32"/>
<name>X6MV32_RETFI</name>
<evidence type="ECO:0000256" key="1">
    <source>
        <dbReference type="SAM" id="Phobius"/>
    </source>
</evidence>
<dbReference type="Proteomes" id="UP000023152">
    <property type="component" value="Unassembled WGS sequence"/>
</dbReference>
<gene>
    <name evidence="2" type="ORF">RFI_19610</name>
</gene>
<proteinExistence type="predicted"/>
<sequence>MYDDVSTNDLTKKEKVEVWSIPIKSNNNSPECERIITVPLKYAERFFLLREAVLENYLLKDIEPLKVKILAPPKNEAEDELRWDDYAEDEKNNNTKLTIRSEGIDDEEDECELVYRIQLPPGVTNSKTMQLLVNILERPLPLTTPQLNELDTRFVTRIYYFYYFWIYYFLFVIVVVQLGMSGEFNEYLLNTMDARDTIIASKEEIRQPGLKVREYQQFGQHELKWEITPSKQWRVGTINLKRLQIFGVISVDINMDIECEYNKVNPSPLLALQSLDSLSDVDKSQGADQGHISHSNEICEFFFSDSLWNTWPIRNATIRVICCCCEEEG</sequence>
<feature type="transmembrane region" description="Helical" evidence="1">
    <location>
        <begin position="160"/>
        <end position="180"/>
    </location>
</feature>
<keyword evidence="1" id="KW-0472">Membrane</keyword>
<protein>
    <submittedName>
        <fullName evidence="2">Uncharacterized protein</fullName>
    </submittedName>
</protein>
<organism evidence="2 3">
    <name type="scientific">Reticulomyxa filosa</name>
    <dbReference type="NCBI Taxonomy" id="46433"/>
    <lineage>
        <taxon>Eukaryota</taxon>
        <taxon>Sar</taxon>
        <taxon>Rhizaria</taxon>
        <taxon>Retaria</taxon>
        <taxon>Foraminifera</taxon>
        <taxon>Monothalamids</taxon>
        <taxon>Reticulomyxidae</taxon>
        <taxon>Reticulomyxa</taxon>
    </lineage>
</organism>
<keyword evidence="3" id="KW-1185">Reference proteome</keyword>